<reference evidence="2" key="1">
    <citation type="submission" date="2021-04" db="EMBL/GenBank/DDBJ databases">
        <title>Draft genome assembly of strain Phenylobacterium sp. 20VBR1 using MiniION and Illumina platforms.</title>
        <authorList>
            <person name="Thomas F.A."/>
            <person name="Krishnan K.P."/>
            <person name="Sinha R.K."/>
        </authorList>
    </citation>
    <scope>NUCLEOTIDE SEQUENCE</scope>
    <source>
        <strain evidence="2">20VBR1</strain>
    </source>
</reference>
<accession>A0A941D2Q6</accession>
<dbReference type="InterPro" id="IPR009875">
    <property type="entry name" value="PilZ_domain"/>
</dbReference>
<feature type="domain" description="PilZ" evidence="1">
    <location>
        <begin position="8"/>
        <end position="86"/>
    </location>
</feature>
<dbReference type="Proteomes" id="UP000622580">
    <property type="component" value="Unassembled WGS sequence"/>
</dbReference>
<comment type="caution">
    <text evidence="2">The sequence shown here is derived from an EMBL/GenBank/DDBJ whole genome shotgun (WGS) entry which is preliminary data.</text>
</comment>
<gene>
    <name evidence="2" type="ORF">JKL49_12945</name>
</gene>
<proteinExistence type="predicted"/>
<evidence type="ECO:0000313" key="2">
    <source>
        <dbReference type="EMBL" id="MBR7620294.1"/>
    </source>
</evidence>
<dbReference type="SUPFAM" id="SSF141371">
    <property type="entry name" value="PilZ domain-like"/>
    <property type="match status" value="1"/>
</dbReference>
<evidence type="ECO:0000313" key="3">
    <source>
        <dbReference type="Proteomes" id="UP000622580"/>
    </source>
</evidence>
<sequence length="112" mass="12816">MSEAQWLDRRVEPRAPTSDRVRVYYGPALGSWWDATMRDVSISGLKLEIPALVPLPKALTVLHVPDGEVFIVRAKWRNHDMIGCKIHQRHNLETETDPAFDALKVSWRSLKA</sequence>
<dbReference type="AlphaFoldDB" id="A0A941D2Q6"/>
<evidence type="ECO:0000259" key="1">
    <source>
        <dbReference type="Pfam" id="PF07238"/>
    </source>
</evidence>
<keyword evidence="3" id="KW-1185">Reference proteome</keyword>
<dbReference type="EMBL" id="JAGSGD010000001">
    <property type="protein sequence ID" value="MBR7620294.1"/>
    <property type="molecule type" value="Genomic_DNA"/>
</dbReference>
<dbReference type="GO" id="GO:0035438">
    <property type="term" value="F:cyclic-di-GMP binding"/>
    <property type="evidence" value="ECO:0007669"/>
    <property type="project" value="InterPro"/>
</dbReference>
<name>A0A941D2Q6_9CAUL</name>
<organism evidence="2 3">
    <name type="scientific">Phenylobacterium glaciei</name>
    <dbReference type="NCBI Taxonomy" id="2803784"/>
    <lineage>
        <taxon>Bacteria</taxon>
        <taxon>Pseudomonadati</taxon>
        <taxon>Pseudomonadota</taxon>
        <taxon>Alphaproteobacteria</taxon>
        <taxon>Caulobacterales</taxon>
        <taxon>Caulobacteraceae</taxon>
        <taxon>Phenylobacterium</taxon>
    </lineage>
</organism>
<protein>
    <submittedName>
        <fullName evidence="2">PilZ domain-containing protein</fullName>
    </submittedName>
</protein>
<dbReference type="RefSeq" id="WP_215341010.1">
    <property type="nucleotide sequence ID" value="NZ_JAGSGD010000001.1"/>
</dbReference>
<dbReference type="Pfam" id="PF07238">
    <property type="entry name" value="PilZ"/>
    <property type="match status" value="1"/>
</dbReference>